<sequence>MKRSKWSIEEFRTLNSLRQKNETVEKVKKKTRERLLRELPASARGLVERVSLITGRFNRHLVLDLALLPPKIADAGISFDQLIGSWIDQHEIDRFSLSPLLSNFAVATLTRQQQQQIQSEIADSILRTKVIDPITMNTAFVAAFAGKNTRALALLCYPILTTELSELQIIAPHLMMFTFLLQTIQFMYMTRM</sequence>
<accession>A3D3L8</accession>
<evidence type="ECO:0000313" key="2">
    <source>
        <dbReference type="Proteomes" id="UP000001557"/>
    </source>
</evidence>
<keyword evidence="2" id="KW-1185">Reference proteome</keyword>
<dbReference type="HOGENOM" id="CLU_1414306_0_0_6"/>
<organism evidence="1 2">
    <name type="scientific">Shewanella baltica (strain OS155 / ATCC BAA-1091)</name>
    <dbReference type="NCBI Taxonomy" id="325240"/>
    <lineage>
        <taxon>Bacteria</taxon>
        <taxon>Pseudomonadati</taxon>
        <taxon>Pseudomonadota</taxon>
        <taxon>Gammaproteobacteria</taxon>
        <taxon>Alteromonadales</taxon>
        <taxon>Shewanellaceae</taxon>
        <taxon>Shewanella</taxon>
    </lineage>
</organism>
<dbReference type="AlphaFoldDB" id="A3D3L8"/>
<gene>
    <name evidence="1" type="ordered locus">Sbal_1825</name>
</gene>
<proteinExistence type="predicted"/>
<protein>
    <submittedName>
        <fullName evidence="1">Uncharacterized protein</fullName>
    </submittedName>
</protein>
<dbReference type="KEGG" id="sbl:Sbal_1825"/>
<dbReference type="Proteomes" id="UP000001557">
    <property type="component" value="Chromosome"/>
</dbReference>
<name>A3D3L8_SHEB5</name>
<dbReference type="STRING" id="325240.Sbal_1825"/>
<evidence type="ECO:0000313" key="1">
    <source>
        <dbReference type="EMBL" id="ABN61331.1"/>
    </source>
</evidence>
<reference evidence="1 2" key="1">
    <citation type="submission" date="2007-02" db="EMBL/GenBank/DDBJ databases">
        <title>Complete sequence of chromosome of Shewanella baltica OS155.</title>
        <authorList>
            <consortium name="US DOE Joint Genome Institute"/>
            <person name="Copeland A."/>
            <person name="Lucas S."/>
            <person name="Lapidus A."/>
            <person name="Barry K."/>
            <person name="Detter J.C."/>
            <person name="Glavina del Rio T."/>
            <person name="Hammon N."/>
            <person name="Israni S."/>
            <person name="Dalin E."/>
            <person name="Tice H."/>
            <person name="Pitluck S."/>
            <person name="Sims D.R."/>
            <person name="Brettin T."/>
            <person name="Bruce D."/>
            <person name="Han C."/>
            <person name="Tapia R."/>
            <person name="Brainard J."/>
            <person name="Schmutz J."/>
            <person name="Larimer F."/>
            <person name="Land M."/>
            <person name="Hauser L."/>
            <person name="Kyrpides N."/>
            <person name="Mikhailova N."/>
            <person name="Brettar I."/>
            <person name="Klappenbach J."/>
            <person name="Konstantinidis K."/>
            <person name="Rodrigues J."/>
            <person name="Tiedje J."/>
            <person name="Richardson P."/>
        </authorList>
    </citation>
    <scope>NUCLEOTIDE SEQUENCE [LARGE SCALE GENOMIC DNA]</scope>
    <source>
        <strain evidence="2">OS155 / ATCC BAA-1091</strain>
    </source>
</reference>
<dbReference type="RefSeq" id="WP_011846599.1">
    <property type="nucleotide sequence ID" value="NC_009052.1"/>
</dbReference>
<dbReference type="EMBL" id="CP000563">
    <property type="protein sequence ID" value="ABN61331.1"/>
    <property type="molecule type" value="Genomic_DNA"/>
</dbReference>